<evidence type="ECO:0000313" key="2">
    <source>
        <dbReference type="EMBL" id="MDW4572336.1"/>
    </source>
</evidence>
<comment type="caution">
    <text evidence="2">The sequence shown here is derived from an EMBL/GenBank/DDBJ whole genome shotgun (WGS) entry which is preliminary data.</text>
</comment>
<keyword evidence="1" id="KW-1133">Transmembrane helix</keyword>
<evidence type="ECO:0000313" key="3">
    <source>
        <dbReference type="Proteomes" id="UP001283109"/>
    </source>
</evidence>
<reference evidence="2 3" key="1">
    <citation type="submission" date="2023-11" db="EMBL/GenBank/DDBJ databases">
        <title>Draft genome sequence of Microbacterium arthrosphaerae JCM 30492.</title>
        <authorList>
            <person name="Zhang G."/>
            <person name="Ding Y."/>
        </authorList>
    </citation>
    <scope>NUCLEOTIDE SEQUENCE [LARGE SCALE GENOMIC DNA]</scope>
    <source>
        <strain evidence="2 3">JCM 30492</strain>
    </source>
</reference>
<name>A0ABU4GZ34_9MICO</name>
<dbReference type="EMBL" id="JAWQEV010000002">
    <property type="protein sequence ID" value="MDW4572336.1"/>
    <property type="molecule type" value="Genomic_DNA"/>
</dbReference>
<feature type="transmembrane region" description="Helical" evidence="1">
    <location>
        <begin position="144"/>
        <end position="162"/>
    </location>
</feature>
<feature type="transmembrane region" description="Helical" evidence="1">
    <location>
        <begin position="27"/>
        <end position="47"/>
    </location>
</feature>
<feature type="transmembrane region" description="Helical" evidence="1">
    <location>
        <begin position="80"/>
        <end position="100"/>
    </location>
</feature>
<sequence>MTANSAAAGGAEESEASQELRGGVVKALLAVLVNVGVLTAMLVYFGWIRSERMASMLGIDEAILGMTVDDYVRRSVRSVVLIPVLAAAGGLAWVALDHWWRSRRLRLGADDRLVVLVARRLWLAAIAVFVAGVSLWLVGYAATYIAAPLVCAGGVLLFLYALSLRAQLPGAVGLAPLTDGVLRGAVAVLVAVGLFWTATNFATVEGTELAQEFPRTVSTLPGVEVDSDEHLDIVAPGVETSCFGEGESTRYHYRGLRLLESTGGQYFLISDGWTPEYGVVVVLPADAEGIRYTFVRDLQGGRAGDFPPCDPDAADVAAVVPSGG</sequence>
<feature type="transmembrane region" description="Helical" evidence="1">
    <location>
        <begin position="121"/>
        <end position="138"/>
    </location>
</feature>
<accession>A0ABU4GZ34</accession>
<keyword evidence="1" id="KW-0472">Membrane</keyword>
<proteinExistence type="predicted"/>
<keyword evidence="1" id="KW-0812">Transmembrane</keyword>
<dbReference type="Proteomes" id="UP001283109">
    <property type="component" value="Unassembled WGS sequence"/>
</dbReference>
<keyword evidence="3" id="KW-1185">Reference proteome</keyword>
<protein>
    <submittedName>
        <fullName evidence="2">Uncharacterized protein</fullName>
    </submittedName>
</protein>
<dbReference type="RefSeq" id="WP_318352877.1">
    <property type="nucleotide sequence ID" value="NZ_JAWQEV010000002.1"/>
</dbReference>
<evidence type="ECO:0000256" key="1">
    <source>
        <dbReference type="SAM" id="Phobius"/>
    </source>
</evidence>
<feature type="transmembrane region" description="Helical" evidence="1">
    <location>
        <begin position="174"/>
        <end position="196"/>
    </location>
</feature>
<gene>
    <name evidence="2" type="ORF">R8Z58_06025</name>
</gene>
<organism evidence="2 3">
    <name type="scientific">Microbacterium arthrosphaerae</name>
    <dbReference type="NCBI Taxonomy" id="792652"/>
    <lineage>
        <taxon>Bacteria</taxon>
        <taxon>Bacillati</taxon>
        <taxon>Actinomycetota</taxon>
        <taxon>Actinomycetes</taxon>
        <taxon>Micrococcales</taxon>
        <taxon>Microbacteriaceae</taxon>
        <taxon>Microbacterium</taxon>
    </lineage>
</organism>